<evidence type="ECO:0000256" key="3">
    <source>
        <dbReference type="ARBA" id="ARBA00022692"/>
    </source>
</evidence>
<dbReference type="RefSeq" id="WP_207124158.1">
    <property type="nucleotide sequence ID" value="NZ_BOPO01000023.1"/>
</dbReference>
<dbReference type="GO" id="GO:0005886">
    <property type="term" value="C:plasma membrane"/>
    <property type="evidence" value="ECO:0007669"/>
    <property type="project" value="UniProtKB-SubCell"/>
</dbReference>
<name>A0A8J4A9X1_9ACTN</name>
<dbReference type="PROSITE" id="PS00216">
    <property type="entry name" value="SUGAR_TRANSPORT_1"/>
    <property type="match status" value="1"/>
</dbReference>
<comment type="caution">
    <text evidence="8">The sequence shown here is derived from an EMBL/GenBank/DDBJ whole genome shotgun (WGS) entry which is preliminary data.</text>
</comment>
<dbReference type="Gene3D" id="1.20.1250.20">
    <property type="entry name" value="MFS general substrate transporter like domains"/>
    <property type="match status" value="2"/>
</dbReference>
<evidence type="ECO:0000256" key="4">
    <source>
        <dbReference type="ARBA" id="ARBA00022989"/>
    </source>
</evidence>
<accession>A0A8J4A9X1</accession>
<evidence type="ECO:0000313" key="9">
    <source>
        <dbReference type="Proteomes" id="UP000614996"/>
    </source>
</evidence>
<proteinExistence type="predicted"/>
<reference evidence="9" key="1">
    <citation type="journal article" date="2021" name="Int. J. Syst. Evol. Microbiol.">
        <title>Actinocatenispora comari sp. nov., an endophytic actinomycete isolated from aerial parts of Comarum salesowianum.</title>
        <authorList>
            <person name="Oyunbileg N."/>
            <person name="Iizaka Y."/>
            <person name="Hamada M."/>
            <person name="Davaapurev B.O."/>
            <person name="Fukumoto A."/>
            <person name="Tsetseg B."/>
            <person name="Kato F."/>
            <person name="Tamura T."/>
            <person name="Batkhuu J."/>
            <person name="Anzai Y."/>
        </authorList>
    </citation>
    <scope>NUCLEOTIDE SEQUENCE [LARGE SCALE GENOMIC DNA]</scope>
    <source>
        <strain evidence="9">NUM-2625</strain>
    </source>
</reference>
<dbReference type="Pfam" id="PF00083">
    <property type="entry name" value="Sugar_tr"/>
    <property type="match status" value="1"/>
</dbReference>
<dbReference type="PANTHER" id="PTHR23511:SF34">
    <property type="entry name" value="SYNAPTIC VESICLE GLYCOPROTEIN 2"/>
    <property type="match status" value="1"/>
</dbReference>
<keyword evidence="5 6" id="KW-0472">Membrane</keyword>
<evidence type="ECO:0000256" key="6">
    <source>
        <dbReference type="SAM" id="Phobius"/>
    </source>
</evidence>
<dbReference type="PANTHER" id="PTHR23511">
    <property type="entry name" value="SYNAPTIC VESICLE GLYCOPROTEIN 2"/>
    <property type="match status" value="1"/>
</dbReference>
<evidence type="ECO:0000313" key="8">
    <source>
        <dbReference type="EMBL" id="GIL26359.1"/>
    </source>
</evidence>
<evidence type="ECO:0000256" key="5">
    <source>
        <dbReference type="ARBA" id="ARBA00023136"/>
    </source>
</evidence>
<sequence>MTAAALPTTLDTANLSRFRRKLTLLSSIGMFLDGFDLTVIAVALPVLKKSWTFTPLTAGITSCSAIVGMFVGALVFGRVADRLGRKKMYLIDLIGFVVFAAVAAISQNVWELIAFRFLLGLCMGADYPISSSLTAEFGSVRDRGRLVVALSLMWNVGALTAYLVGVAFLPIGASAWRWMLLVGAALALVTLVFRTSIPESPRWLMAHGRTDEARRVVADLVNRESRTPTLEPSQVVLPTLSDAPAGAPARATGGQWRRLFSRGLIGATFFVCIFWFAHDVAYYGIQMYSPTILTTLAGSTQLAAYLGSAIIALLGVVGAAIAVAFVDSWGRRPVLITAFAGETAVLVILALAHAPALALIVVLFAIAILFSNMGPGTLDMVYCTELFPTELRAAGTGLGTAVSRVGAILGVLVFPDLVDAWGVSGALWLFVAAGVLGLVVTVVMAPETKNRSLEQTTGTRRLFGGRTAEVAPTGTKERQ</sequence>
<evidence type="ECO:0000259" key="7">
    <source>
        <dbReference type="PROSITE" id="PS50850"/>
    </source>
</evidence>
<dbReference type="InterPro" id="IPR036259">
    <property type="entry name" value="MFS_trans_sf"/>
</dbReference>
<keyword evidence="2" id="KW-0813">Transport</keyword>
<dbReference type="EMBL" id="BOPO01000023">
    <property type="protein sequence ID" value="GIL26359.1"/>
    <property type="molecule type" value="Genomic_DNA"/>
</dbReference>
<feature type="transmembrane region" description="Helical" evidence="6">
    <location>
        <begin position="146"/>
        <end position="169"/>
    </location>
</feature>
<feature type="transmembrane region" description="Helical" evidence="6">
    <location>
        <begin position="56"/>
        <end position="77"/>
    </location>
</feature>
<dbReference type="InterPro" id="IPR020846">
    <property type="entry name" value="MFS_dom"/>
</dbReference>
<feature type="transmembrane region" description="Helical" evidence="6">
    <location>
        <begin position="305"/>
        <end position="326"/>
    </location>
</feature>
<feature type="domain" description="Major facilitator superfamily (MFS) profile" evidence="7">
    <location>
        <begin position="22"/>
        <end position="449"/>
    </location>
</feature>
<keyword evidence="9" id="KW-1185">Reference proteome</keyword>
<protein>
    <submittedName>
        <fullName evidence="8">MFS transporter</fullName>
    </submittedName>
</protein>
<keyword evidence="3 6" id="KW-0812">Transmembrane</keyword>
<feature type="transmembrane region" description="Helical" evidence="6">
    <location>
        <begin position="175"/>
        <end position="193"/>
    </location>
</feature>
<feature type="transmembrane region" description="Helical" evidence="6">
    <location>
        <begin position="264"/>
        <end position="285"/>
    </location>
</feature>
<evidence type="ECO:0000256" key="2">
    <source>
        <dbReference type="ARBA" id="ARBA00022448"/>
    </source>
</evidence>
<dbReference type="InterPro" id="IPR005829">
    <property type="entry name" value="Sugar_transporter_CS"/>
</dbReference>
<keyword evidence="4 6" id="KW-1133">Transmembrane helix</keyword>
<evidence type="ECO:0000256" key="1">
    <source>
        <dbReference type="ARBA" id="ARBA00004651"/>
    </source>
</evidence>
<dbReference type="PROSITE" id="PS50850">
    <property type="entry name" value="MFS"/>
    <property type="match status" value="1"/>
</dbReference>
<dbReference type="InterPro" id="IPR005828">
    <property type="entry name" value="MFS_sugar_transport-like"/>
</dbReference>
<feature type="transmembrane region" description="Helical" evidence="6">
    <location>
        <begin position="113"/>
        <end position="134"/>
    </location>
</feature>
<dbReference type="Proteomes" id="UP000614996">
    <property type="component" value="Unassembled WGS sequence"/>
</dbReference>
<feature type="transmembrane region" description="Helical" evidence="6">
    <location>
        <begin position="426"/>
        <end position="445"/>
    </location>
</feature>
<feature type="transmembrane region" description="Helical" evidence="6">
    <location>
        <begin position="358"/>
        <end position="381"/>
    </location>
</feature>
<gene>
    <name evidence="8" type="ORF">NUM_16130</name>
</gene>
<dbReference type="AlphaFoldDB" id="A0A8J4A9X1"/>
<dbReference type="SUPFAM" id="SSF103473">
    <property type="entry name" value="MFS general substrate transporter"/>
    <property type="match status" value="1"/>
</dbReference>
<feature type="transmembrane region" description="Helical" evidence="6">
    <location>
        <begin position="89"/>
        <end position="107"/>
    </location>
</feature>
<dbReference type="PROSITE" id="PS00217">
    <property type="entry name" value="SUGAR_TRANSPORT_2"/>
    <property type="match status" value="1"/>
</dbReference>
<feature type="transmembrane region" description="Helical" evidence="6">
    <location>
        <begin position="22"/>
        <end position="44"/>
    </location>
</feature>
<dbReference type="GO" id="GO:0022857">
    <property type="term" value="F:transmembrane transporter activity"/>
    <property type="evidence" value="ECO:0007669"/>
    <property type="project" value="InterPro"/>
</dbReference>
<comment type="subcellular location">
    <subcellularLocation>
        <location evidence="1">Cell membrane</location>
        <topology evidence="1">Multi-pass membrane protein</topology>
    </subcellularLocation>
</comment>
<organism evidence="8 9">
    <name type="scientific">Actinocatenispora comari</name>
    <dbReference type="NCBI Taxonomy" id="2807577"/>
    <lineage>
        <taxon>Bacteria</taxon>
        <taxon>Bacillati</taxon>
        <taxon>Actinomycetota</taxon>
        <taxon>Actinomycetes</taxon>
        <taxon>Micromonosporales</taxon>
        <taxon>Micromonosporaceae</taxon>
        <taxon>Actinocatenispora</taxon>
    </lineage>
</organism>
<dbReference type="CDD" id="cd17316">
    <property type="entry name" value="MFS_SV2_like"/>
    <property type="match status" value="1"/>
</dbReference>